<dbReference type="PANTHER" id="PTHR43617:SF20">
    <property type="entry name" value="N-ALPHA-ACETYLTRANSFERASE RIMI"/>
    <property type="match status" value="1"/>
</dbReference>
<evidence type="ECO:0000313" key="2">
    <source>
        <dbReference type="EMBL" id="MDC7787482.1"/>
    </source>
</evidence>
<dbReference type="PANTHER" id="PTHR43617">
    <property type="entry name" value="L-AMINO ACID N-ACETYLTRANSFERASE"/>
    <property type="match status" value="1"/>
</dbReference>
<dbReference type="CDD" id="cd04301">
    <property type="entry name" value="NAT_SF"/>
    <property type="match status" value="1"/>
</dbReference>
<feature type="domain" description="N-acetyltransferase" evidence="1">
    <location>
        <begin position="11"/>
        <end position="163"/>
    </location>
</feature>
<comment type="caution">
    <text evidence="2">The sequence shown here is derived from an EMBL/GenBank/DDBJ whole genome shotgun (WGS) entry which is preliminary data.</text>
</comment>
<dbReference type="Proteomes" id="UP001165652">
    <property type="component" value="Unassembled WGS sequence"/>
</dbReference>
<protein>
    <submittedName>
        <fullName evidence="2">GNAT family N-acetyltransferase</fullName>
    </submittedName>
</protein>
<accession>A0ABT5JCY4</accession>
<sequence length="163" mass="16855">MARLAPVDPATAVRPLVPSDTGFCRALFDADRGPRFAALGDDALVRTLLDQQFRAQQAAYAGSFPAAEHGVIAHGGAPAGRLIVAVSGPAVHLVDIVLAETARGHGIGTDVIEALARVARAHGFSRMTLSVAAENAPARRLYARLGFAGTPAGSHIAMVRSLT</sequence>
<reference evidence="2" key="2">
    <citation type="submission" date="2023-02" db="EMBL/GenBank/DDBJ databases">
        <authorList>
            <person name="Rayyan A."/>
            <person name="Meyer T."/>
            <person name="Kyndt J.A."/>
        </authorList>
    </citation>
    <scope>NUCLEOTIDE SEQUENCE</scope>
    <source>
        <strain evidence="2">DSM 9987</strain>
    </source>
</reference>
<proteinExistence type="predicted"/>
<dbReference type="InterPro" id="IPR050276">
    <property type="entry name" value="MshD_Acetyltransferase"/>
</dbReference>
<dbReference type="InterPro" id="IPR000182">
    <property type="entry name" value="GNAT_dom"/>
</dbReference>
<keyword evidence="3" id="KW-1185">Reference proteome</keyword>
<evidence type="ECO:0000313" key="3">
    <source>
        <dbReference type="Proteomes" id="UP001165652"/>
    </source>
</evidence>
<gene>
    <name evidence="2" type="ORF">PQJ73_17470</name>
</gene>
<name>A0ABT5JCY4_RHOTP</name>
<dbReference type="Pfam" id="PF00583">
    <property type="entry name" value="Acetyltransf_1"/>
    <property type="match status" value="1"/>
</dbReference>
<dbReference type="PROSITE" id="PS51186">
    <property type="entry name" value="GNAT"/>
    <property type="match status" value="1"/>
</dbReference>
<dbReference type="Gene3D" id="3.40.630.30">
    <property type="match status" value="1"/>
</dbReference>
<dbReference type="InterPro" id="IPR016181">
    <property type="entry name" value="Acyl_CoA_acyltransferase"/>
</dbReference>
<reference evidence="2" key="1">
    <citation type="journal article" date="2023" name="Microbiol Resour">
        <title>Genome Sequences of Rhodoplanes serenus and Two Thermotolerant Strains, Rhodoplanes tepidamans and 'Rhodoplanes cryptolactis,' Further Refine the Genus.</title>
        <authorList>
            <person name="Rayyan A.A."/>
            <person name="Kyndt J.A."/>
        </authorList>
    </citation>
    <scope>NUCLEOTIDE SEQUENCE</scope>
    <source>
        <strain evidence="2">DSM 9987</strain>
    </source>
</reference>
<dbReference type="RefSeq" id="WP_272778321.1">
    <property type="nucleotide sequence ID" value="NZ_JAQQLI010000028.1"/>
</dbReference>
<evidence type="ECO:0000259" key="1">
    <source>
        <dbReference type="PROSITE" id="PS51186"/>
    </source>
</evidence>
<organism evidence="2 3">
    <name type="scientific">Rhodoplanes tepidamans</name>
    <name type="common">Rhodoplanes cryptolactis</name>
    <dbReference type="NCBI Taxonomy" id="200616"/>
    <lineage>
        <taxon>Bacteria</taxon>
        <taxon>Pseudomonadati</taxon>
        <taxon>Pseudomonadota</taxon>
        <taxon>Alphaproteobacteria</taxon>
        <taxon>Hyphomicrobiales</taxon>
        <taxon>Nitrobacteraceae</taxon>
        <taxon>Rhodoplanes</taxon>
    </lineage>
</organism>
<dbReference type="EMBL" id="JAQQLI010000028">
    <property type="protein sequence ID" value="MDC7787482.1"/>
    <property type="molecule type" value="Genomic_DNA"/>
</dbReference>
<dbReference type="SUPFAM" id="SSF55729">
    <property type="entry name" value="Acyl-CoA N-acyltransferases (Nat)"/>
    <property type="match status" value="1"/>
</dbReference>